<dbReference type="SMART" id="SM00220">
    <property type="entry name" value="S_TKc"/>
    <property type="match status" value="1"/>
</dbReference>
<dbReference type="CDD" id="cd00082">
    <property type="entry name" value="HisKA"/>
    <property type="match status" value="1"/>
</dbReference>
<evidence type="ECO:0000256" key="2">
    <source>
        <dbReference type="ARBA" id="ARBA00012438"/>
    </source>
</evidence>
<evidence type="ECO:0000256" key="6">
    <source>
        <dbReference type="ARBA" id="ARBA00022777"/>
    </source>
</evidence>
<name>A0A8H7PW58_MORIS</name>
<feature type="coiled-coil region" evidence="9">
    <location>
        <begin position="1708"/>
        <end position="1777"/>
    </location>
</feature>
<feature type="domain" description="GAF" evidence="11">
    <location>
        <begin position="1556"/>
        <end position="1712"/>
    </location>
</feature>
<dbReference type="InterPro" id="IPR011009">
    <property type="entry name" value="Kinase-like_dom_sf"/>
</dbReference>
<dbReference type="SUPFAM" id="SSF52172">
    <property type="entry name" value="CheY-like"/>
    <property type="match status" value="2"/>
</dbReference>
<dbReference type="Gene3D" id="3.40.50.2300">
    <property type="match status" value="2"/>
</dbReference>
<dbReference type="Gene3D" id="1.10.287.130">
    <property type="match status" value="1"/>
</dbReference>
<dbReference type="SMART" id="SM00387">
    <property type="entry name" value="HATPase_c"/>
    <property type="match status" value="1"/>
</dbReference>
<dbReference type="InterPro" id="IPR003018">
    <property type="entry name" value="GAF"/>
</dbReference>
<dbReference type="InterPro" id="IPR027417">
    <property type="entry name" value="P-loop_NTPase"/>
</dbReference>
<evidence type="ECO:0000256" key="4">
    <source>
        <dbReference type="ARBA" id="ARBA00022679"/>
    </source>
</evidence>
<feature type="region of interest" description="Disordered" evidence="10">
    <location>
        <begin position="1"/>
        <end position="21"/>
    </location>
</feature>
<dbReference type="Pfam" id="PF02518">
    <property type="entry name" value="HATPase_c"/>
    <property type="match status" value="1"/>
</dbReference>
<gene>
    <name evidence="16" type="ORF">INT43_008434</name>
</gene>
<dbReference type="CDD" id="cd16922">
    <property type="entry name" value="HATPase_EvgS-ArcB-TorS-like"/>
    <property type="match status" value="1"/>
</dbReference>
<dbReference type="PANTHER" id="PTHR45339">
    <property type="entry name" value="HYBRID SIGNAL TRANSDUCTION HISTIDINE KINASE J"/>
    <property type="match status" value="1"/>
</dbReference>
<dbReference type="Pfam" id="PF00072">
    <property type="entry name" value="Response_reg"/>
    <property type="match status" value="1"/>
</dbReference>
<dbReference type="SUPFAM" id="SSF55781">
    <property type="entry name" value="GAF domain-like"/>
    <property type="match status" value="1"/>
</dbReference>
<dbReference type="SUPFAM" id="SSF56112">
    <property type="entry name" value="Protein kinase-like (PK-like)"/>
    <property type="match status" value="1"/>
</dbReference>
<feature type="region of interest" description="Disordered" evidence="10">
    <location>
        <begin position="1450"/>
        <end position="1474"/>
    </location>
</feature>
<dbReference type="Pfam" id="PF01590">
    <property type="entry name" value="GAF"/>
    <property type="match status" value="1"/>
</dbReference>
<dbReference type="FunFam" id="1.10.287.130:FF:000002">
    <property type="entry name" value="Two-component osmosensing histidine kinase"/>
    <property type="match status" value="1"/>
</dbReference>
<proteinExistence type="predicted"/>
<dbReference type="OrthoDB" id="60033at2759"/>
<dbReference type="SUPFAM" id="SSF48452">
    <property type="entry name" value="TPR-like"/>
    <property type="match status" value="1"/>
</dbReference>
<dbReference type="SMART" id="SM00448">
    <property type="entry name" value="REC"/>
    <property type="match status" value="2"/>
</dbReference>
<evidence type="ECO:0000259" key="14">
    <source>
        <dbReference type="SMART" id="SM00388"/>
    </source>
</evidence>
<dbReference type="Proteomes" id="UP000654370">
    <property type="component" value="Unassembled WGS sequence"/>
</dbReference>
<dbReference type="SMART" id="SM00065">
    <property type="entry name" value="GAF"/>
    <property type="match status" value="1"/>
</dbReference>
<evidence type="ECO:0000256" key="9">
    <source>
        <dbReference type="SAM" id="Coils"/>
    </source>
</evidence>
<dbReference type="Pfam" id="PF00512">
    <property type="entry name" value="HisKA"/>
    <property type="match status" value="1"/>
</dbReference>
<comment type="caution">
    <text evidence="16">The sequence shown here is derived from an EMBL/GenBank/DDBJ whole genome shotgun (WGS) entry which is preliminary data.</text>
</comment>
<dbReference type="CDD" id="cd17546">
    <property type="entry name" value="REC_hyHK_CKI1_RcsC-like"/>
    <property type="match status" value="1"/>
</dbReference>
<dbReference type="InterPro" id="IPR036890">
    <property type="entry name" value="HATPase_C_sf"/>
</dbReference>
<evidence type="ECO:0000256" key="10">
    <source>
        <dbReference type="SAM" id="MobiDB-lite"/>
    </source>
</evidence>
<dbReference type="InterPro" id="IPR036097">
    <property type="entry name" value="HisK_dim/P_sf"/>
</dbReference>
<dbReference type="Pfam" id="PF13191">
    <property type="entry name" value="AAA_16"/>
    <property type="match status" value="1"/>
</dbReference>
<dbReference type="GO" id="GO:0005524">
    <property type="term" value="F:ATP binding"/>
    <property type="evidence" value="ECO:0007669"/>
    <property type="project" value="UniProtKB-KW"/>
</dbReference>
<dbReference type="InterPro" id="IPR029016">
    <property type="entry name" value="GAF-like_dom_sf"/>
</dbReference>
<dbReference type="EC" id="2.7.13.3" evidence="2"/>
<dbReference type="Gene3D" id="3.40.50.300">
    <property type="entry name" value="P-loop containing nucleotide triphosphate hydrolases"/>
    <property type="match status" value="1"/>
</dbReference>
<sequence>MKSRPALSLAGQLPDRSIGSFSQNDLQHSDTSLPGYRDVYPNALQGYRLAHESRVYNAISIKLNQPVVIKECDANLHDMTKLRHEYNLLKDMPDDIPCLWKPIALESTYRGLMLVYPRQVDRSTLKHAYLSEKTDIAQLTIPLDKFLDIASQIASCLISIHEASIVHRNISPETISVDSDNKAALHNFELASRLTTEMTTLAKSADSNFLEGRLEYMSPESTGRMNRAVDTRSDFYSLGATFYHLLTGKLPFESNDPIELIHQHIVQPVTPPHIHVPSIPVAISNLILKMMAKAPEERYQSAKGLKRDLEILTTRYEANDWNGFIAGEVDRNSQFILPQTLFGRSQERNTILSAFTHCQNNDNPHLLIIKGYSGVGKTSLVNEIQRPVMQAKSYFSASKFDQFGRDIPFVSMIQAFRDLIRQLLSEPAPELDNWRERIQTAVGDNGRVITDVIPDVETIIGVQKAIPVLGPTETEARFTNVFQRFINVFGREGRPLVLFLDDLQWSSKTELNLIRKILCNPESQHLLLIGAFRSNEVQPGDLLQVILDQLEQDTNVTVDSVELGPLRQRDVKSIIQATLLGHVESTRTKGHHRQAENNISDLTTLIYEKTEGNPFFVIQLLKSFYTNGDMYFDYNENAWKWDNKKLYAKEISPNVIDLLIHVMSRLPAPTRRVLLLASCIGNRFTSDLLAIVNQKDLSSTVMELWEGLAAKLVVPLDSNYKVPMAFYEENAYTPDEYSTTSTGNTEDEDSLMSLHSTPPPPLGEAIRSRHILYRPNLNSDARTISKEPIVIQFKFLHDRVQQAAYSLIPENDRKMTHLKIGRLMLQYADSQSSGAIMMSDAELFQKIRQGAFALTSYLDRNIFNITNQLNAGSELLQDLPDSEEEIHRLISLNLRAGLFAKQATAYDASVKYFRHAIGLLNVDCWDNFYETTWFLYFGLADALYHATFFKEAKELFTTALANSRFAKDKAEIYHGLLKCYMAEGKTKDAVDCVLEGLEILGRGMPSTPEAMQSYCKGISEKIESMNKQDIRNCSNLPITKDAAHLGVIRLLISSIPPVYFSRPELLSFIILTGMDATVNNRAAPEVPYLYTLYGLLTIGTAMNVFDTPEGLANVIVIAYEWGKLSVLTLETYDRTLVKCPTLKVYASHVQCWNEPLKNTYATFEQSIEEGLSTMNGEYVGYGCAEHCMYMFWASEPLESIAERYGKYKVIVEPFRQEVGNAYLRVGYQTVLNLMNRGNTQPCDLVGEVYTSAHHETVMNNNYILNVFCYNLFSMTLHVIFRHKEEALVCARAAEKSVGGAIGLLLAAEHHYMSSIVFMENWDTIAEEERQHVVAAIKRCNGWSISASQCFQHKTALLQAMYAQYVDHKFLDAVDLFDAAIEGAKKYDYTLDAAIACELTAEFYAQRGKKRLANDYLLDAYYNYVRWGAEAKTQNMAQVYPKIIKLRRTELSSGGSDTNSGSVLPISPATSGSRHKVVEAGNPFEALNGEAKAMLSEDRDTARANQSNFDVAASPIPTKSWNTASTQNPNAHKWNDVSSLDLDTVMQASLVLSEEIVLDTLLEKLMHILLQTAGAERVVLLLEKQKKLFVEASASHANMQQVMLTDKTIPLEEYGGVLPLSIIYYVANTKTTVINDMNKINPLIEKDDYIVAKAPKSIMCTPITHQGLLIGVLYLENTQIYNGFTPERQDILQLLSSQAAVSIQKARLYKDLNDANENLTKSHEQIKEYSMDLERKVNERTMELREKNNRLELEIESRKKAEQEMKTAKEQAEQATQMKNLFLANMSHEIRTPFNAVIGMTNLLQDTELDAQQLDYTETIRNSSEELLNIINDILDFTKIETDKLDLECHPFSLRACAESVMDVVSAKAASKGLEIVYWNEDGDETNDCILGDSTRFRQIVINLLSNAVKFTDEGQVIVSVKLYPRKEGIRLQHNHTENSSANAAATIQDPCIPFTNPPTHVLHVSVSDTGIGIPKDRFFRLFKLFSQIDSSTTRIHGGTGLGLSIAERLSTLMGGCMWVESPGVNQGTTFHFTIQTSTMPAQPTVEMEALSKINRNDLSCLIIDTNQVTRQVLKNVIGANGIAVHIASNYQEAIEFLSRINFRVILIDAMLDKSKPVAKVKANQLEGIKLLSSIRDWETANSRTAVEAIVMTPLGVRLTPKVIDDRRIGTVCNKPVKRSRLLSALHDAFASMEPDSATTIRSRRRITPAIDATKRVSVIPKNLAEKNGPLNILVAEDNLINQKVIKQLLKRMGYHTDLANDGAEALEMMQNANYDIVFLDLNMPKVDGLTVAKLACERFPPESRPKLVAMTANAMRGDREQCLQAGCIDYIAKPILIPELTRVLQLNNNSAKHINNADEHDDEHKSKRQRH</sequence>
<evidence type="ECO:0000313" key="17">
    <source>
        <dbReference type="Proteomes" id="UP000654370"/>
    </source>
</evidence>
<keyword evidence="8" id="KW-0902">Two-component regulatory system</keyword>
<dbReference type="Gene3D" id="1.25.40.10">
    <property type="entry name" value="Tetratricopeptide repeat domain"/>
    <property type="match status" value="1"/>
</dbReference>
<keyword evidence="5" id="KW-0547">Nucleotide-binding</keyword>
<comment type="catalytic activity">
    <reaction evidence="1">
        <text>ATP + protein L-histidine = ADP + protein N-phospho-L-histidine.</text>
        <dbReference type="EC" id="2.7.13.3"/>
    </reaction>
</comment>
<dbReference type="SUPFAM" id="SSF52540">
    <property type="entry name" value="P-loop containing nucleoside triphosphate hydrolases"/>
    <property type="match status" value="1"/>
</dbReference>
<feature type="domain" description="Histidine kinase/HSP90-like ATPase" evidence="13">
    <location>
        <begin position="1891"/>
        <end position="2038"/>
    </location>
</feature>
<feature type="domain" description="Protein kinase" evidence="12">
    <location>
        <begin position="47"/>
        <end position="312"/>
    </location>
</feature>
<dbReference type="InterPro" id="IPR011990">
    <property type="entry name" value="TPR-like_helical_dom_sf"/>
</dbReference>
<dbReference type="SMART" id="SM00388">
    <property type="entry name" value="HisKA"/>
    <property type="match status" value="1"/>
</dbReference>
<evidence type="ECO:0000256" key="3">
    <source>
        <dbReference type="ARBA" id="ARBA00022553"/>
    </source>
</evidence>
<dbReference type="CDD" id="cd14014">
    <property type="entry name" value="STKc_PknB_like"/>
    <property type="match status" value="1"/>
</dbReference>
<keyword evidence="9" id="KW-0175">Coiled coil</keyword>
<evidence type="ECO:0000256" key="7">
    <source>
        <dbReference type="ARBA" id="ARBA00022840"/>
    </source>
</evidence>
<dbReference type="PANTHER" id="PTHR45339:SF1">
    <property type="entry name" value="HYBRID SIGNAL TRANSDUCTION HISTIDINE KINASE J"/>
    <property type="match status" value="1"/>
</dbReference>
<dbReference type="SUPFAM" id="SSF47384">
    <property type="entry name" value="Homodimeric domain of signal transducing histidine kinase"/>
    <property type="match status" value="1"/>
</dbReference>
<dbReference type="SUPFAM" id="SSF55874">
    <property type="entry name" value="ATPase domain of HSP90 chaperone/DNA topoisomerase II/histidine kinase"/>
    <property type="match status" value="1"/>
</dbReference>
<reference evidence="16" key="1">
    <citation type="submission" date="2020-12" db="EMBL/GenBank/DDBJ databases">
        <title>Metabolic potential, ecology and presence of endohyphal bacteria is reflected in genomic diversity of Mucoromycotina.</title>
        <authorList>
            <person name="Muszewska A."/>
            <person name="Okrasinska A."/>
            <person name="Steczkiewicz K."/>
            <person name="Drgas O."/>
            <person name="Orlowska M."/>
            <person name="Perlinska-Lenart U."/>
            <person name="Aleksandrzak-Piekarczyk T."/>
            <person name="Szatraj K."/>
            <person name="Zielenkiewicz U."/>
            <person name="Pilsyk S."/>
            <person name="Malc E."/>
            <person name="Mieczkowski P."/>
            <person name="Kruszewska J.S."/>
            <person name="Biernat P."/>
            <person name="Pawlowska J."/>
        </authorList>
    </citation>
    <scope>NUCLEOTIDE SEQUENCE</scope>
    <source>
        <strain evidence="16">WA0000067209</strain>
    </source>
</reference>
<dbReference type="InterPro" id="IPR000719">
    <property type="entry name" value="Prot_kinase_dom"/>
</dbReference>
<dbReference type="PRINTS" id="PR00344">
    <property type="entry name" value="BCTRLSENSOR"/>
</dbReference>
<evidence type="ECO:0000259" key="12">
    <source>
        <dbReference type="SMART" id="SM00220"/>
    </source>
</evidence>
<feature type="compositionally biased region" description="Polar residues" evidence="10">
    <location>
        <begin position="1450"/>
        <end position="1471"/>
    </location>
</feature>
<dbReference type="InterPro" id="IPR004358">
    <property type="entry name" value="Sig_transdc_His_kin-like_C"/>
</dbReference>
<dbReference type="Gene3D" id="3.30.565.10">
    <property type="entry name" value="Histidine kinase-like ATPase, C-terminal domain"/>
    <property type="match status" value="1"/>
</dbReference>
<evidence type="ECO:0000259" key="11">
    <source>
        <dbReference type="SMART" id="SM00065"/>
    </source>
</evidence>
<dbReference type="Pfam" id="PF25503">
    <property type="entry name" value="TPR_CHK1"/>
    <property type="match status" value="1"/>
</dbReference>
<dbReference type="GO" id="GO:0000155">
    <property type="term" value="F:phosphorelay sensor kinase activity"/>
    <property type="evidence" value="ECO:0007669"/>
    <property type="project" value="InterPro"/>
</dbReference>
<dbReference type="InterPro" id="IPR003594">
    <property type="entry name" value="HATPase_dom"/>
</dbReference>
<keyword evidence="17" id="KW-1185">Reference proteome</keyword>
<dbReference type="Pfam" id="PF00069">
    <property type="entry name" value="Pkinase"/>
    <property type="match status" value="1"/>
</dbReference>
<feature type="domain" description="Response regulatory" evidence="15">
    <location>
        <begin position="2230"/>
        <end position="2344"/>
    </location>
</feature>
<keyword evidence="7" id="KW-0067">ATP-binding</keyword>
<evidence type="ECO:0000259" key="15">
    <source>
        <dbReference type="SMART" id="SM00448"/>
    </source>
</evidence>
<evidence type="ECO:0000256" key="8">
    <source>
        <dbReference type="ARBA" id="ARBA00023012"/>
    </source>
</evidence>
<dbReference type="CDD" id="cd00156">
    <property type="entry name" value="REC"/>
    <property type="match status" value="1"/>
</dbReference>
<keyword evidence="4" id="KW-0808">Transferase</keyword>
<keyword evidence="3" id="KW-0597">Phosphoprotein</keyword>
<accession>A0A8H7PW58</accession>
<organism evidence="16 17">
    <name type="scientific">Mortierella isabellina</name>
    <name type="common">Filamentous fungus</name>
    <name type="synonym">Umbelopsis isabellina</name>
    <dbReference type="NCBI Taxonomy" id="91625"/>
    <lineage>
        <taxon>Eukaryota</taxon>
        <taxon>Fungi</taxon>
        <taxon>Fungi incertae sedis</taxon>
        <taxon>Mucoromycota</taxon>
        <taxon>Mucoromycotina</taxon>
        <taxon>Umbelopsidomycetes</taxon>
        <taxon>Umbelopsidales</taxon>
        <taxon>Umbelopsidaceae</taxon>
        <taxon>Umbelopsis</taxon>
    </lineage>
</organism>
<feature type="domain" description="Signal transduction histidine kinase dimerisation/phosphoacceptor" evidence="14">
    <location>
        <begin position="1777"/>
        <end position="1842"/>
    </location>
</feature>
<dbReference type="InterPro" id="IPR001789">
    <property type="entry name" value="Sig_transdc_resp-reg_receiver"/>
</dbReference>
<feature type="region of interest" description="Disordered" evidence="10">
    <location>
        <begin position="735"/>
        <end position="755"/>
    </location>
</feature>
<evidence type="ECO:0000256" key="5">
    <source>
        <dbReference type="ARBA" id="ARBA00022741"/>
    </source>
</evidence>
<dbReference type="InterPro" id="IPR041664">
    <property type="entry name" value="AAA_16"/>
</dbReference>
<keyword evidence="6" id="KW-0418">Kinase</keyword>
<dbReference type="Gene3D" id="3.30.450.40">
    <property type="match status" value="1"/>
</dbReference>
<dbReference type="Gene3D" id="1.10.510.10">
    <property type="entry name" value="Transferase(Phosphotransferase) domain 1"/>
    <property type="match status" value="1"/>
</dbReference>
<dbReference type="InterPro" id="IPR011006">
    <property type="entry name" value="CheY-like_superfamily"/>
</dbReference>
<evidence type="ECO:0000256" key="1">
    <source>
        <dbReference type="ARBA" id="ARBA00000085"/>
    </source>
</evidence>
<dbReference type="EMBL" id="JAEPQZ010000005">
    <property type="protein sequence ID" value="KAG2180855.1"/>
    <property type="molecule type" value="Genomic_DNA"/>
</dbReference>
<evidence type="ECO:0000313" key="16">
    <source>
        <dbReference type="EMBL" id="KAG2180855.1"/>
    </source>
</evidence>
<dbReference type="InterPro" id="IPR003661">
    <property type="entry name" value="HisK_dim/P_dom"/>
</dbReference>
<feature type="domain" description="Response regulatory" evidence="15">
    <location>
        <begin position="2058"/>
        <end position="2185"/>
    </location>
</feature>
<protein>
    <recommendedName>
        <fullName evidence="2">histidine kinase</fullName>
        <ecNumber evidence="2">2.7.13.3</ecNumber>
    </recommendedName>
</protein>
<evidence type="ECO:0000259" key="13">
    <source>
        <dbReference type="SMART" id="SM00387"/>
    </source>
</evidence>